<dbReference type="PANTHER" id="PTHR42743">
    <property type="entry name" value="AMINO-ACID AMINOTRANSFERASE"/>
    <property type="match status" value="1"/>
</dbReference>
<dbReference type="CDD" id="cd00449">
    <property type="entry name" value="PLPDE_IV"/>
    <property type="match status" value="1"/>
</dbReference>
<dbReference type="GO" id="GO:0046394">
    <property type="term" value="P:carboxylic acid biosynthetic process"/>
    <property type="evidence" value="ECO:0007669"/>
    <property type="project" value="UniProtKB-ARBA"/>
</dbReference>
<accession>A0A7C0Y707</accession>
<sequence length="321" mass="36000">MFKVLSVEEIFSFLKDLNFPHQKDYLAMYSSFFGGVITEPNFMLLPIDDHMVHRGDGVFEVIKFCKKRIYQFDAHLERLKNSANLIGLKIPFSLKEIKEIVKKTIKITKANDGIIHIYISRGFGSFSVNPFETIGSQLYVVITRLKPLPARYEKEGVKVIISKIPIKPGFFAQIKSCNYLSNVLMKKEALEAGADFAISLDENGFLAEGATESIGLVSKDSYLKFPEFKRVLKGITLQRAMILAENLVKKGLIKGVKLSPISLEDAYNAKEILLLGTTIDVLPVTWFEGKIVGDGKPGPVAKNLKNLFEKDIFSEEVSEPV</sequence>
<dbReference type="InterPro" id="IPR043131">
    <property type="entry name" value="BCAT-like_N"/>
</dbReference>
<comment type="cofactor">
    <cofactor evidence="1">
        <name>pyridoxal 5'-phosphate</name>
        <dbReference type="ChEBI" id="CHEBI:597326"/>
    </cofactor>
</comment>
<dbReference type="InterPro" id="IPR050571">
    <property type="entry name" value="Class-IV_PLP-Dep_Aminotrnsfr"/>
</dbReference>
<gene>
    <name evidence="4" type="ORF">ENG63_10500</name>
</gene>
<reference evidence="4" key="1">
    <citation type="journal article" date="2020" name="mSystems">
        <title>Genome- and Community-Level Interaction Insights into Carbon Utilization and Element Cycling Functions of Hydrothermarchaeota in Hydrothermal Sediment.</title>
        <authorList>
            <person name="Zhou Z."/>
            <person name="Liu Y."/>
            <person name="Xu W."/>
            <person name="Pan J."/>
            <person name="Luo Z.H."/>
            <person name="Li M."/>
        </authorList>
    </citation>
    <scope>NUCLEOTIDE SEQUENCE [LARGE SCALE GENOMIC DNA]</scope>
    <source>
        <strain evidence="4">HyVt-233</strain>
    </source>
</reference>
<evidence type="ECO:0000256" key="2">
    <source>
        <dbReference type="ARBA" id="ARBA00009320"/>
    </source>
</evidence>
<comment type="caution">
    <text evidence="4">The sequence shown here is derived from an EMBL/GenBank/DDBJ whole genome shotgun (WGS) entry which is preliminary data.</text>
</comment>
<dbReference type="EMBL" id="DRBS01000387">
    <property type="protein sequence ID" value="HDD45269.1"/>
    <property type="molecule type" value="Genomic_DNA"/>
</dbReference>
<dbReference type="InterPro" id="IPR001544">
    <property type="entry name" value="Aminotrans_IV"/>
</dbReference>
<dbReference type="FunFam" id="3.20.10.10:FF:000002">
    <property type="entry name" value="D-alanine aminotransferase"/>
    <property type="match status" value="1"/>
</dbReference>
<name>A0A7C0Y707_DESA2</name>
<dbReference type="Proteomes" id="UP000886289">
    <property type="component" value="Unassembled WGS sequence"/>
</dbReference>
<comment type="similarity">
    <text evidence="2">Belongs to the class-IV pyridoxal-phosphate-dependent aminotransferase family.</text>
</comment>
<dbReference type="GO" id="GO:0008652">
    <property type="term" value="P:amino acid biosynthetic process"/>
    <property type="evidence" value="ECO:0007669"/>
    <property type="project" value="UniProtKB-ARBA"/>
</dbReference>
<dbReference type="Gene3D" id="3.20.10.10">
    <property type="entry name" value="D-amino Acid Aminotransferase, subunit A, domain 2"/>
    <property type="match status" value="1"/>
</dbReference>
<evidence type="ECO:0000256" key="1">
    <source>
        <dbReference type="ARBA" id="ARBA00001933"/>
    </source>
</evidence>
<dbReference type="InterPro" id="IPR043132">
    <property type="entry name" value="BCAT-like_C"/>
</dbReference>
<dbReference type="SUPFAM" id="SSF56752">
    <property type="entry name" value="D-aminoacid aminotransferase-like PLP-dependent enzymes"/>
    <property type="match status" value="1"/>
</dbReference>
<dbReference type="InterPro" id="IPR036038">
    <property type="entry name" value="Aminotransferase-like"/>
</dbReference>
<proteinExistence type="inferred from homology"/>
<dbReference type="Pfam" id="PF01063">
    <property type="entry name" value="Aminotran_4"/>
    <property type="match status" value="1"/>
</dbReference>
<keyword evidence="3" id="KW-0663">Pyridoxal phosphate</keyword>
<dbReference type="Gene3D" id="3.30.470.10">
    <property type="match status" value="1"/>
</dbReference>
<evidence type="ECO:0000256" key="3">
    <source>
        <dbReference type="ARBA" id="ARBA00022898"/>
    </source>
</evidence>
<dbReference type="AlphaFoldDB" id="A0A7C0Y707"/>
<organism evidence="4">
    <name type="scientific">Desulfofervidus auxilii</name>
    <dbReference type="NCBI Taxonomy" id="1621989"/>
    <lineage>
        <taxon>Bacteria</taxon>
        <taxon>Pseudomonadati</taxon>
        <taxon>Thermodesulfobacteriota</taxon>
        <taxon>Candidatus Desulfofervidia</taxon>
        <taxon>Candidatus Desulfofervidales</taxon>
        <taxon>Candidatus Desulfofervidaceae</taxon>
        <taxon>Candidatus Desulfofervidus</taxon>
    </lineage>
</organism>
<evidence type="ECO:0000313" key="4">
    <source>
        <dbReference type="EMBL" id="HDD45269.1"/>
    </source>
</evidence>
<protein>
    <submittedName>
        <fullName evidence="4">Peptidase</fullName>
    </submittedName>
</protein>
<dbReference type="GO" id="GO:0003824">
    <property type="term" value="F:catalytic activity"/>
    <property type="evidence" value="ECO:0007669"/>
    <property type="project" value="InterPro"/>
</dbReference>
<dbReference type="PANTHER" id="PTHR42743:SF22">
    <property type="entry name" value="D-AMINO-ACID TRANSAMINASE, CHLOROPLASTIC"/>
    <property type="match status" value="1"/>
</dbReference>